<protein>
    <submittedName>
        <fullName evidence="1">Uncharacterized protein</fullName>
    </submittedName>
</protein>
<keyword evidence="2" id="KW-1185">Reference proteome</keyword>
<proteinExistence type="predicted"/>
<dbReference type="EMBL" id="LAVV01008069">
    <property type="protein sequence ID" value="KNZ53886.1"/>
    <property type="molecule type" value="Genomic_DNA"/>
</dbReference>
<accession>A0A0L6UZC4</accession>
<organism evidence="1 2">
    <name type="scientific">Puccinia sorghi</name>
    <dbReference type="NCBI Taxonomy" id="27349"/>
    <lineage>
        <taxon>Eukaryota</taxon>
        <taxon>Fungi</taxon>
        <taxon>Dikarya</taxon>
        <taxon>Basidiomycota</taxon>
        <taxon>Pucciniomycotina</taxon>
        <taxon>Pucciniomycetes</taxon>
        <taxon>Pucciniales</taxon>
        <taxon>Pucciniaceae</taxon>
        <taxon>Puccinia</taxon>
    </lineage>
</organism>
<name>A0A0L6UZC4_9BASI</name>
<dbReference type="AlphaFoldDB" id="A0A0L6UZC4"/>
<gene>
    <name evidence="1" type="ORF">VP01_310g9</name>
</gene>
<dbReference type="STRING" id="27349.A0A0L6UZC4"/>
<reference evidence="1 2" key="1">
    <citation type="submission" date="2015-08" db="EMBL/GenBank/DDBJ databases">
        <title>Next Generation Sequencing and Analysis of the Genome of Puccinia sorghi L Schw, the Causal Agent of Maize Common Rust.</title>
        <authorList>
            <person name="Rochi L."/>
            <person name="Burguener G."/>
            <person name="Darino M."/>
            <person name="Turjanski A."/>
            <person name="Kreff E."/>
            <person name="Dieguez M.J."/>
            <person name="Sacco F."/>
        </authorList>
    </citation>
    <scope>NUCLEOTIDE SEQUENCE [LARGE SCALE GENOMIC DNA]</scope>
    <source>
        <strain evidence="1 2">RO10H11247</strain>
    </source>
</reference>
<comment type="caution">
    <text evidence="1">The sequence shown here is derived from an EMBL/GenBank/DDBJ whole genome shotgun (WGS) entry which is preliminary data.</text>
</comment>
<sequence length="920" mass="103914">MGGQELKLGLSNGGEIPLFLSDTLFRSTQISQMRLSSFPSLLKQLNINTNQLKHQLLLTTTAATTGKLTHNHNQKEAIIPDPPHIPSQSQQPITSLPDSLVDFLHSLQSQDFHSTLTNYHRLTPSQTSRLSSHVYDSLFVLAAQVLPQDKTIIGSTSMPDQYHQENLLGLTKPYAIDYCKLQDRLTQVDQLFLQTHRSLSTQHLHFYLQNTILAAALKLRKLYQSSELETASDDHSKELFLHSRDLISNIIQRLPALQQVPTPTAEQLAQAIPFEILGLYARFLAVFHQPQLGLKLMRKIYYAYLIGRRQNVMNQDQQQSHETNNDQAQSSILSAIETGSLITSLLRHKTHHRLAALKLAARMITIGGIYPDQSHLASLLRRMYMSKPEWNSTVTFIAQLSHGSASRWLLNQVAIVEAEDGRVERVLNLSAEALELPPRLQGDFLAPATLCPEIFSHAIQALVDNPDSLEANSPTGLRGAIAIRTRMLESGILPDCGSDDLILRRISCVAQDIKSPVTRHEFLVEMIGGMFPTSKIVPMRSDPLRSFKFASHPGRSPEAFRLMRWLMKSNELDLALHVFQSISRYGYVCSLAGIPFSYLKRLLDKALHCHPELAMELYQHLHMAGSDRSGELMRAVKQKAIEMGDHRLAEYLLKSLDDQNETRQAARITSFLTGFARRRATPGNVAKTISLFDSVWTRWSFLIENNVWLVLWEQIQRLGPVKLAQRPELRPQIDRVLGQLDEADMDPIESTQIKKKLMECIHVSQLIEQDPELMAIDSQIPKPRTTKDLLSLRKGLTQDSSGVNSNLSSKIHQIRTFEDLIEEYVGEKRLSRAVRASMVAAEMSVVIPGPLMGRLLNALVDELMRDADLTRRRDESVHIILSVNQAWRAVAWKVRSPIRGSDINVVRAMHRLYQLTSVHS</sequence>
<dbReference type="OrthoDB" id="2502295at2759"/>
<evidence type="ECO:0000313" key="2">
    <source>
        <dbReference type="Proteomes" id="UP000037035"/>
    </source>
</evidence>
<evidence type="ECO:0000313" key="1">
    <source>
        <dbReference type="EMBL" id="KNZ53886.1"/>
    </source>
</evidence>
<dbReference type="VEuPathDB" id="FungiDB:VP01_310g9"/>
<dbReference type="Proteomes" id="UP000037035">
    <property type="component" value="Unassembled WGS sequence"/>
</dbReference>